<evidence type="ECO:0008006" key="5">
    <source>
        <dbReference type="Google" id="ProtNLM"/>
    </source>
</evidence>
<accession>A0ABP5BFB2</accession>
<reference evidence="4" key="1">
    <citation type="journal article" date="2019" name="Int. J. Syst. Evol. Microbiol.">
        <title>The Global Catalogue of Microorganisms (GCM) 10K type strain sequencing project: providing services to taxonomists for standard genome sequencing and annotation.</title>
        <authorList>
            <consortium name="The Broad Institute Genomics Platform"/>
            <consortium name="The Broad Institute Genome Sequencing Center for Infectious Disease"/>
            <person name="Wu L."/>
            <person name="Ma J."/>
        </authorList>
    </citation>
    <scope>NUCLEOTIDE SEQUENCE [LARGE SCALE GENOMIC DNA]</scope>
    <source>
        <strain evidence="4">JCM 14901</strain>
    </source>
</reference>
<feature type="compositionally biased region" description="Polar residues" evidence="2">
    <location>
        <begin position="26"/>
        <end position="36"/>
    </location>
</feature>
<dbReference type="InterPro" id="IPR019933">
    <property type="entry name" value="DivIVA_domain"/>
</dbReference>
<evidence type="ECO:0000256" key="1">
    <source>
        <dbReference type="SAM" id="Coils"/>
    </source>
</evidence>
<feature type="coiled-coil region" evidence="1">
    <location>
        <begin position="175"/>
        <end position="245"/>
    </location>
</feature>
<comment type="caution">
    <text evidence="3">The sequence shown here is derived from an EMBL/GenBank/DDBJ whole genome shotgun (WGS) entry which is preliminary data.</text>
</comment>
<feature type="compositionally biased region" description="Basic and acidic residues" evidence="2">
    <location>
        <begin position="578"/>
        <end position="595"/>
    </location>
</feature>
<keyword evidence="1" id="KW-0175">Coiled coil</keyword>
<keyword evidence="4" id="KW-1185">Reference proteome</keyword>
<dbReference type="EMBL" id="BAAAOG010000001">
    <property type="protein sequence ID" value="GAA1943504.1"/>
    <property type="molecule type" value="Genomic_DNA"/>
</dbReference>
<sequence>MAIALGWGRYYSGVPEAHSRAESPQRCRSNATSSAPNAADPLAPTHGVEPSVCRARRDQEAKKQSQMSDQPIPARNAGAEGVSPFDELIGAGQPVPANVLPTASDTSFTTAFRGYDKDEVDTAIARLTARLRADGDKILFLERRYRRVSEAADSHSRDAVERLGAEFDAKFEAAQARSQETIEKLKSDLAAANARAAKAGQQVQVQVAAADAKSREDIQRLEAELAAANARAGAAEQRVQTLGEQLVDGTSEATSRPQFEEILRVAEDQASLIIRNASVQADRLLEAAREEIMNRRKEVQTEAESILSQAQVDAQQARLRIETEVTAHEARVEREAAHAAEKVSQAEQEAAAIRTEAEKGAAALRSMVARETSLSRAEAEEAVRELRVRALEFEESLTRRQDDAQQEFLLLHNQAVAHAERITQDANDQVAASLEHAQRLGAKADDFDRLMRAQAQQVEADASVRAREILDRARAKAQKIIDTVTVHSQGVLRDAEDRTRQLRWQQHQLTSFMAEVKELIRPETSLAASDDESAADAAEPADAAEQTDAAEPGEFAEQTDAAESDAAGDAALLEDETPVEHVLHTEDVDAAHDEHEDSEQIEPVES</sequence>
<evidence type="ECO:0000313" key="3">
    <source>
        <dbReference type="EMBL" id="GAA1943504.1"/>
    </source>
</evidence>
<feature type="coiled-coil region" evidence="1">
    <location>
        <begin position="289"/>
        <end position="396"/>
    </location>
</feature>
<feature type="region of interest" description="Disordered" evidence="2">
    <location>
        <begin position="525"/>
        <end position="606"/>
    </location>
</feature>
<dbReference type="Proteomes" id="UP001499933">
    <property type="component" value="Unassembled WGS sequence"/>
</dbReference>
<gene>
    <name evidence="3" type="ORF">GCM10009776_01540</name>
</gene>
<feature type="compositionally biased region" description="Acidic residues" evidence="2">
    <location>
        <begin position="596"/>
        <end position="606"/>
    </location>
</feature>
<evidence type="ECO:0000256" key="2">
    <source>
        <dbReference type="SAM" id="MobiDB-lite"/>
    </source>
</evidence>
<feature type="compositionally biased region" description="Low complexity" evidence="2">
    <location>
        <begin position="535"/>
        <end position="550"/>
    </location>
</feature>
<organism evidence="3 4">
    <name type="scientific">Microbacterium deminutum</name>
    <dbReference type="NCBI Taxonomy" id="344164"/>
    <lineage>
        <taxon>Bacteria</taxon>
        <taxon>Bacillati</taxon>
        <taxon>Actinomycetota</taxon>
        <taxon>Actinomycetes</taxon>
        <taxon>Micrococcales</taxon>
        <taxon>Microbacteriaceae</taxon>
        <taxon>Microbacterium</taxon>
    </lineage>
</organism>
<dbReference type="NCBIfam" id="TIGR03544">
    <property type="entry name" value="DivI1A_domain"/>
    <property type="match status" value="1"/>
</dbReference>
<evidence type="ECO:0000313" key="4">
    <source>
        <dbReference type="Proteomes" id="UP001499933"/>
    </source>
</evidence>
<protein>
    <recommendedName>
        <fullName evidence="5">Cell division initiation protein</fullName>
    </recommendedName>
</protein>
<feature type="region of interest" description="Disordered" evidence="2">
    <location>
        <begin position="16"/>
        <end position="86"/>
    </location>
</feature>
<name>A0ABP5BFB2_9MICO</name>
<proteinExistence type="predicted"/>